<dbReference type="RefSeq" id="WP_236290288.1">
    <property type="nucleotide sequence ID" value="NZ_CAKMMW010000013.1"/>
</dbReference>
<evidence type="ECO:0000313" key="1">
    <source>
        <dbReference type="EMBL" id="CAH1215281.1"/>
    </source>
</evidence>
<sequence length="178" mass="20635">MRLASALDTEESKEIEKWLEQDIFPEDFLEDNHFDVNKVLYSVDLRGHFTTIHSIIHNCHPAKFSREELNMALLKGCRTIGLDERCNYFNVNVHDNIARIVESIGTYNLDSQEDKRLLLFPLYYLLTENSAKQGGTSYTGLIGKAKDWMLSIEYELDIIIKIHGNQNFCDLVESYLLN</sequence>
<protein>
    <submittedName>
        <fullName evidence="1">Uncharacterized protein</fullName>
    </submittedName>
</protein>
<accession>A0ABM9CIG5</accession>
<proteinExistence type="predicted"/>
<keyword evidence="2" id="KW-1185">Reference proteome</keyword>
<organism evidence="1 2">
    <name type="scientific">Paenibacillus allorhizoplanae</name>
    <dbReference type="NCBI Taxonomy" id="2905648"/>
    <lineage>
        <taxon>Bacteria</taxon>
        <taxon>Bacillati</taxon>
        <taxon>Bacillota</taxon>
        <taxon>Bacilli</taxon>
        <taxon>Bacillales</taxon>
        <taxon>Paenibacillaceae</taxon>
        <taxon>Paenibacillus</taxon>
    </lineage>
</organism>
<reference evidence="1" key="1">
    <citation type="submission" date="2022-01" db="EMBL/GenBank/DDBJ databases">
        <authorList>
            <person name="Criscuolo A."/>
        </authorList>
    </citation>
    <scope>NUCLEOTIDE SEQUENCE</scope>
    <source>
        <strain evidence="1">CIP111891</strain>
    </source>
</reference>
<evidence type="ECO:0000313" key="2">
    <source>
        <dbReference type="Proteomes" id="UP000838821"/>
    </source>
</evidence>
<dbReference type="EMBL" id="CAKMMW010000013">
    <property type="protein sequence ID" value="CAH1215281.1"/>
    <property type="molecule type" value="Genomic_DNA"/>
</dbReference>
<name>A0ABM9CIG5_9BACL</name>
<comment type="caution">
    <text evidence="1">The sequence shown here is derived from an EMBL/GenBank/DDBJ whole genome shotgun (WGS) entry which is preliminary data.</text>
</comment>
<gene>
    <name evidence="1" type="ORF">PAECIP111891_04246</name>
</gene>
<dbReference type="Proteomes" id="UP000838821">
    <property type="component" value="Unassembled WGS sequence"/>
</dbReference>